<dbReference type="AlphaFoldDB" id="A0A0A9F9G7"/>
<sequence length="117" mass="12584">MLHCWSICCAVVQIQQAVMLSPTKRGSGRRSAAGSTRRRGGRLAAGSTRRGSGGRQPGRRGGAASGTWRRGLRPRAAGEDGAARRKKMVRHGTGNHSPHKLMLLPSSQKVNNLEPHR</sequence>
<protein>
    <submittedName>
        <fullName evidence="2">Uncharacterized protein</fullName>
    </submittedName>
</protein>
<feature type="region of interest" description="Disordered" evidence="1">
    <location>
        <begin position="21"/>
        <end position="117"/>
    </location>
</feature>
<evidence type="ECO:0000256" key="1">
    <source>
        <dbReference type="SAM" id="MobiDB-lite"/>
    </source>
</evidence>
<organism evidence="2">
    <name type="scientific">Arundo donax</name>
    <name type="common">Giant reed</name>
    <name type="synonym">Donax arundinaceus</name>
    <dbReference type="NCBI Taxonomy" id="35708"/>
    <lineage>
        <taxon>Eukaryota</taxon>
        <taxon>Viridiplantae</taxon>
        <taxon>Streptophyta</taxon>
        <taxon>Embryophyta</taxon>
        <taxon>Tracheophyta</taxon>
        <taxon>Spermatophyta</taxon>
        <taxon>Magnoliopsida</taxon>
        <taxon>Liliopsida</taxon>
        <taxon>Poales</taxon>
        <taxon>Poaceae</taxon>
        <taxon>PACMAD clade</taxon>
        <taxon>Arundinoideae</taxon>
        <taxon>Arundineae</taxon>
        <taxon>Arundo</taxon>
    </lineage>
</organism>
<reference evidence="2" key="2">
    <citation type="journal article" date="2015" name="Data Brief">
        <title>Shoot transcriptome of the giant reed, Arundo donax.</title>
        <authorList>
            <person name="Barrero R.A."/>
            <person name="Guerrero F.D."/>
            <person name="Moolhuijzen P."/>
            <person name="Goolsby J.A."/>
            <person name="Tidwell J."/>
            <person name="Bellgard S.E."/>
            <person name="Bellgard M.I."/>
        </authorList>
    </citation>
    <scope>NUCLEOTIDE SEQUENCE</scope>
    <source>
        <tissue evidence="2">Shoot tissue taken approximately 20 cm above the soil surface</tissue>
    </source>
</reference>
<accession>A0A0A9F9G7</accession>
<dbReference type="EMBL" id="GBRH01188914">
    <property type="protein sequence ID" value="JAE08982.1"/>
    <property type="molecule type" value="Transcribed_RNA"/>
</dbReference>
<feature type="compositionally biased region" description="Gly residues" evidence="1">
    <location>
        <begin position="51"/>
        <end position="64"/>
    </location>
</feature>
<reference evidence="2" key="1">
    <citation type="submission" date="2014-09" db="EMBL/GenBank/DDBJ databases">
        <authorList>
            <person name="Magalhaes I.L.F."/>
            <person name="Oliveira U."/>
            <person name="Santos F.R."/>
            <person name="Vidigal T.H.D.A."/>
            <person name="Brescovit A.D."/>
            <person name="Santos A.J."/>
        </authorList>
    </citation>
    <scope>NUCLEOTIDE SEQUENCE</scope>
    <source>
        <tissue evidence="2">Shoot tissue taken approximately 20 cm above the soil surface</tissue>
    </source>
</reference>
<proteinExistence type="predicted"/>
<evidence type="ECO:0000313" key="2">
    <source>
        <dbReference type="EMBL" id="JAE08982.1"/>
    </source>
</evidence>
<name>A0A0A9F9G7_ARUDO</name>